<dbReference type="Gene3D" id="3.30.450.20">
    <property type="entry name" value="PAS domain"/>
    <property type="match status" value="1"/>
</dbReference>
<keyword evidence="3" id="KW-0723">Serine/threonine-protein kinase</keyword>
<evidence type="ECO:0000256" key="3">
    <source>
        <dbReference type="ARBA" id="ARBA00022527"/>
    </source>
</evidence>
<evidence type="ECO:0000259" key="16">
    <source>
        <dbReference type="PROSITE" id="PS50011"/>
    </source>
</evidence>
<keyword evidence="19" id="KW-1185">Reference proteome</keyword>
<feature type="compositionally biased region" description="Basic and acidic residues" evidence="15">
    <location>
        <begin position="553"/>
        <end position="580"/>
    </location>
</feature>
<keyword evidence="4" id="KW-0600">Photoreceptor protein</keyword>
<dbReference type="InterPro" id="IPR000719">
    <property type="entry name" value="Prot_kinase_dom"/>
</dbReference>
<feature type="compositionally biased region" description="Basic and acidic residues" evidence="15">
    <location>
        <begin position="466"/>
        <end position="478"/>
    </location>
</feature>
<dbReference type="GO" id="GO:0006355">
    <property type="term" value="P:regulation of DNA-templated transcription"/>
    <property type="evidence" value="ECO:0007669"/>
    <property type="project" value="InterPro"/>
</dbReference>
<dbReference type="Pfam" id="PF07714">
    <property type="entry name" value="PK_Tyr_Ser-Thr"/>
    <property type="match status" value="1"/>
</dbReference>
<dbReference type="FunFam" id="1.10.510.10:FF:000476">
    <property type="entry name" value="PAS domain-containing protein tyrosine kinase family protein"/>
    <property type="match status" value="1"/>
</dbReference>
<dbReference type="Gene3D" id="1.10.510.10">
    <property type="entry name" value="Transferase(Phosphotransferase) domain 1"/>
    <property type="match status" value="1"/>
</dbReference>
<dbReference type="InterPro" id="IPR008271">
    <property type="entry name" value="Ser/Thr_kinase_AS"/>
</dbReference>
<dbReference type="InterPro" id="IPR035965">
    <property type="entry name" value="PAS-like_dom_sf"/>
</dbReference>
<evidence type="ECO:0000256" key="12">
    <source>
        <dbReference type="ARBA" id="ARBA00023170"/>
    </source>
</evidence>
<feature type="compositionally biased region" description="Low complexity" evidence="15">
    <location>
        <begin position="127"/>
        <end position="145"/>
    </location>
</feature>
<dbReference type="FunFam" id="3.30.200.20:FF:000329">
    <property type="entry name" value="PAS domain-containing protein tyrosine kinase"/>
    <property type="match status" value="1"/>
</dbReference>
<dbReference type="PRINTS" id="PR00109">
    <property type="entry name" value="TYRKINASE"/>
</dbReference>
<feature type="region of interest" description="Disordered" evidence="15">
    <location>
        <begin position="63"/>
        <end position="152"/>
    </location>
</feature>
<dbReference type="GO" id="GO:0016020">
    <property type="term" value="C:membrane"/>
    <property type="evidence" value="ECO:0007669"/>
    <property type="project" value="UniProtKB-SubCell"/>
</dbReference>
<evidence type="ECO:0000259" key="17">
    <source>
        <dbReference type="PROSITE" id="PS50112"/>
    </source>
</evidence>
<dbReference type="SMART" id="SM00220">
    <property type="entry name" value="S_TKc"/>
    <property type="match status" value="1"/>
</dbReference>
<evidence type="ECO:0000313" key="19">
    <source>
        <dbReference type="Proteomes" id="UP000825935"/>
    </source>
</evidence>
<feature type="region of interest" description="Disordered" evidence="15">
    <location>
        <begin position="389"/>
        <end position="420"/>
    </location>
</feature>
<dbReference type="Gene3D" id="3.30.200.20">
    <property type="entry name" value="Phosphorylase Kinase, domain 1"/>
    <property type="match status" value="1"/>
</dbReference>
<dbReference type="InterPro" id="IPR011009">
    <property type="entry name" value="Kinase-like_dom_sf"/>
</dbReference>
<keyword evidence="8" id="KW-0418">Kinase</keyword>
<dbReference type="InterPro" id="IPR000014">
    <property type="entry name" value="PAS"/>
</dbReference>
<dbReference type="CDD" id="cd00130">
    <property type="entry name" value="PAS"/>
    <property type="match status" value="1"/>
</dbReference>
<evidence type="ECO:0000256" key="14">
    <source>
        <dbReference type="ARBA" id="ARBA00048679"/>
    </source>
</evidence>
<dbReference type="InterPro" id="IPR001245">
    <property type="entry name" value="Ser-Thr/Tyr_kinase_cat_dom"/>
</dbReference>
<comment type="catalytic activity">
    <reaction evidence="13">
        <text>L-threonyl-[protein] + ATP = O-phospho-L-threonyl-[protein] + ADP + H(+)</text>
        <dbReference type="Rhea" id="RHEA:46608"/>
        <dbReference type="Rhea" id="RHEA-COMP:11060"/>
        <dbReference type="Rhea" id="RHEA-COMP:11605"/>
        <dbReference type="ChEBI" id="CHEBI:15378"/>
        <dbReference type="ChEBI" id="CHEBI:30013"/>
        <dbReference type="ChEBI" id="CHEBI:30616"/>
        <dbReference type="ChEBI" id="CHEBI:61977"/>
        <dbReference type="ChEBI" id="CHEBI:456216"/>
        <dbReference type="EC" id="2.7.11.1"/>
    </reaction>
</comment>
<evidence type="ECO:0000256" key="10">
    <source>
        <dbReference type="ARBA" id="ARBA00022991"/>
    </source>
</evidence>
<feature type="region of interest" description="Disordered" evidence="15">
    <location>
        <begin position="510"/>
        <end position="529"/>
    </location>
</feature>
<dbReference type="SUPFAM" id="SSF56112">
    <property type="entry name" value="Protein kinase-like (PK-like)"/>
    <property type="match status" value="1"/>
</dbReference>
<comment type="subcellular location">
    <subcellularLocation>
        <location evidence="1">Membrane</location>
    </subcellularLocation>
</comment>
<dbReference type="PANTHER" id="PTHR44329">
    <property type="entry name" value="SERINE/THREONINE-PROTEIN KINASE TNNI3K-RELATED"/>
    <property type="match status" value="1"/>
</dbReference>
<dbReference type="OrthoDB" id="339325at2759"/>
<sequence length="918" mass="100870">MSPRHASSPPPSTVASEDMPPSGSDQPDSEALLERIAELEANHAHLQQEMSKLVMDLQTPVEVFRRSSRSPSHEGARARSTSPNLNPRKSFGVSSSTSSSSTAEALVRPFQRLSFPGFRSRNADRAGSTVSPPSSSKVPPFSGSPLSTGRPAQVIDDISSASPTSSPSAVTPYSRFFTHNVSEEANNELNASQSGSVLHPPSYAEYHDDDSSPRTGTSTSSQPPAQMHVNILQSLGQAIYMFQLSGEVTYWNHPAEVLFGYSEPEAMGRNVIDLIVDESAYSVVAKARERISMGQNWAGQIPMRKKNGEIFTAMVTDSPFYNDDGSLSGIVEVAYDSRSFSQHPFTSMDEEPVYEDGSQGAQAQLPKLLPFASAITNLASKVTSKVASRVTSKVSRRHMDGTSMDYEGGSGGSQCSDIGYTDANSEEQKAVADIKSSGSSTPTSIFKGISPTSLLPFKGSLSSESQDEHGEDPRDKKPGVFKALGSKAESWVVGLSQGNLLPGVSLKKKDEKLDDEGVEDEDRSEARKGGGFKALGLKAEAWWMAKRPWLRNSREQQESIEHRGKESYHRNTDQESKDNLNRGGETASSIDPLESDAAVDLGPLNVKDAPGSWKWANINSTSSNSSSGSTCSSLIQRNDTDFDTFDCEIPWEDLALGEQIGQGSCGTVFHGLWLGSDVAIKVFTEQEYSQELLLDFRKEVALMKRLRHPNIVLFMGAVTSPDHLSIVTEFLPRGSLFRLLHRNTQGMDWRRRSRMAFDIARGMNYLHHCNPPIVHRDLKSSNLLVDKNWTVKVADFGLSRMKHATFLTAKSGRGTPQWMAPEVLRNEPSDEKADVYSFGVIMWELATEEIPWDGLNAMQVVGAVGFMNQRLQIPDNVETEWAAMMNECWANDPKSRPSFQDITDRLKEMQKQFLPGRT</sequence>
<dbReference type="PANTHER" id="PTHR44329:SF47">
    <property type="entry name" value="SERINE_THREONINE-PROTEIN KINASE ROCO5-RELATED"/>
    <property type="match status" value="1"/>
</dbReference>
<evidence type="ECO:0000256" key="6">
    <source>
        <dbReference type="ARBA" id="ARBA00022679"/>
    </source>
</evidence>
<evidence type="ECO:0000256" key="11">
    <source>
        <dbReference type="ARBA" id="ARBA00023136"/>
    </source>
</evidence>
<evidence type="ECO:0000256" key="15">
    <source>
        <dbReference type="SAM" id="MobiDB-lite"/>
    </source>
</evidence>
<evidence type="ECO:0000256" key="1">
    <source>
        <dbReference type="ARBA" id="ARBA00004370"/>
    </source>
</evidence>
<keyword evidence="11" id="KW-0472">Membrane</keyword>
<comment type="caution">
    <text evidence="18">The sequence shown here is derived from an EMBL/GenBank/DDBJ whole genome shotgun (WGS) entry which is preliminary data.</text>
</comment>
<feature type="region of interest" description="Disordered" evidence="15">
    <location>
        <begin position="457"/>
        <end position="479"/>
    </location>
</feature>
<dbReference type="EC" id="2.7.11.1" evidence="2"/>
<dbReference type="GO" id="GO:0005524">
    <property type="term" value="F:ATP binding"/>
    <property type="evidence" value="ECO:0007669"/>
    <property type="project" value="UniProtKB-KW"/>
</dbReference>
<dbReference type="AlphaFoldDB" id="A0A8T2QE19"/>
<reference evidence="18" key="1">
    <citation type="submission" date="2021-08" db="EMBL/GenBank/DDBJ databases">
        <title>WGS assembly of Ceratopteris richardii.</title>
        <authorList>
            <person name="Marchant D.B."/>
            <person name="Chen G."/>
            <person name="Jenkins J."/>
            <person name="Shu S."/>
            <person name="Leebens-Mack J."/>
            <person name="Grimwood J."/>
            <person name="Schmutz J."/>
            <person name="Soltis P."/>
            <person name="Soltis D."/>
            <person name="Chen Z.-H."/>
        </authorList>
    </citation>
    <scope>NUCLEOTIDE SEQUENCE</scope>
    <source>
        <strain evidence="18">Whitten #5841</strain>
        <tissue evidence="18">Leaf</tissue>
    </source>
</reference>
<evidence type="ECO:0000256" key="9">
    <source>
        <dbReference type="ARBA" id="ARBA00022840"/>
    </source>
</evidence>
<organism evidence="18 19">
    <name type="scientific">Ceratopteris richardii</name>
    <name type="common">Triangle waterfern</name>
    <dbReference type="NCBI Taxonomy" id="49495"/>
    <lineage>
        <taxon>Eukaryota</taxon>
        <taxon>Viridiplantae</taxon>
        <taxon>Streptophyta</taxon>
        <taxon>Embryophyta</taxon>
        <taxon>Tracheophyta</taxon>
        <taxon>Polypodiopsida</taxon>
        <taxon>Polypodiidae</taxon>
        <taxon>Polypodiales</taxon>
        <taxon>Pteridineae</taxon>
        <taxon>Pteridaceae</taxon>
        <taxon>Parkerioideae</taxon>
        <taxon>Ceratopteris</taxon>
    </lineage>
</organism>
<protein>
    <recommendedName>
        <fullName evidence="2">non-specific serine/threonine protein kinase</fullName>
        <ecNumber evidence="2">2.7.11.1</ecNumber>
    </recommendedName>
</protein>
<feature type="region of interest" description="Disordered" evidence="15">
    <location>
        <begin position="1"/>
        <end position="30"/>
    </location>
</feature>
<feature type="compositionally biased region" description="Polar residues" evidence="15">
    <location>
        <begin position="213"/>
        <end position="224"/>
    </location>
</feature>
<keyword evidence="5" id="KW-0716">Sensory transduction</keyword>
<dbReference type="EMBL" id="CM035440">
    <property type="protein sequence ID" value="KAH7281924.1"/>
    <property type="molecule type" value="Genomic_DNA"/>
</dbReference>
<dbReference type="OMA" id="RGHSVWP"/>
<keyword evidence="6" id="KW-0808">Transferase</keyword>
<dbReference type="GO" id="GO:0004674">
    <property type="term" value="F:protein serine/threonine kinase activity"/>
    <property type="evidence" value="ECO:0007669"/>
    <property type="project" value="UniProtKB-KW"/>
</dbReference>
<dbReference type="PROSITE" id="PS50112">
    <property type="entry name" value="PAS"/>
    <property type="match status" value="1"/>
</dbReference>
<feature type="domain" description="PAS" evidence="17">
    <location>
        <begin position="224"/>
        <end position="294"/>
    </location>
</feature>
<keyword evidence="9" id="KW-0067">ATP-binding</keyword>
<dbReference type="PROSITE" id="PS00108">
    <property type="entry name" value="PROTEIN_KINASE_ST"/>
    <property type="match status" value="1"/>
</dbReference>
<evidence type="ECO:0000256" key="4">
    <source>
        <dbReference type="ARBA" id="ARBA00022543"/>
    </source>
</evidence>
<evidence type="ECO:0000256" key="13">
    <source>
        <dbReference type="ARBA" id="ARBA00047899"/>
    </source>
</evidence>
<evidence type="ECO:0000313" key="18">
    <source>
        <dbReference type="EMBL" id="KAH7281924.1"/>
    </source>
</evidence>
<feature type="compositionally biased region" description="Acidic residues" evidence="15">
    <location>
        <begin position="513"/>
        <end position="523"/>
    </location>
</feature>
<evidence type="ECO:0000256" key="2">
    <source>
        <dbReference type="ARBA" id="ARBA00012513"/>
    </source>
</evidence>
<evidence type="ECO:0000256" key="7">
    <source>
        <dbReference type="ARBA" id="ARBA00022741"/>
    </source>
</evidence>
<comment type="catalytic activity">
    <reaction evidence="14">
        <text>L-seryl-[protein] + ATP = O-phospho-L-seryl-[protein] + ADP + H(+)</text>
        <dbReference type="Rhea" id="RHEA:17989"/>
        <dbReference type="Rhea" id="RHEA-COMP:9863"/>
        <dbReference type="Rhea" id="RHEA-COMP:11604"/>
        <dbReference type="ChEBI" id="CHEBI:15378"/>
        <dbReference type="ChEBI" id="CHEBI:29999"/>
        <dbReference type="ChEBI" id="CHEBI:30616"/>
        <dbReference type="ChEBI" id="CHEBI:83421"/>
        <dbReference type="ChEBI" id="CHEBI:456216"/>
        <dbReference type="EC" id="2.7.11.1"/>
    </reaction>
</comment>
<keyword evidence="7" id="KW-0547">Nucleotide-binding</keyword>
<proteinExistence type="predicted"/>
<feature type="region of interest" description="Disordered" evidence="15">
    <location>
        <begin position="553"/>
        <end position="595"/>
    </location>
</feature>
<keyword evidence="12" id="KW-0675">Receptor</keyword>
<dbReference type="Pfam" id="PF00989">
    <property type="entry name" value="PAS"/>
    <property type="match status" value="1"/>
</dbReference>
<evidence type="ECO:0000256" key="5">
    <source>
        <dbReference type="ARBA" id="ARBA00022606"/>
    </source>
</evidence>
<dbReference type="PROSITE" id="PS50011">
    <property type="entry name" value="PROTEIN_KINASE_DOM"/>
    <property type="match status" value="1"/>
</dbReference>
<feature type="region of interest" description="Disordered" evidence="15">
    <location>
        <begin position="188"/>
        <end position="224"/>
    </location>
</feature>
<dbReference type="InterPro" id="IPR051681">
    <property type="entry name" value="Ser/Thr_Kinases-Pseudokinases"/>
</dbReference>
<evidence type="ECO:0000256" key="8">
    <source>
        <dbReference type="ARBA" id="ARBA00022777"/>
    </source>
</evidence>
<accession>A0A8T2QE19</accession>
<dbReference type="CDD" id="cd13999">
    <property type="entry name" value="STKc_MAP3K-like"/>
    <property type="match status" value="1"/>
</dbReference>
<dbReference type="InterPro" id="IPR013767">
    <property type="entry name" value="PAS_fold"/>
</dbReference>
<dbReference type="SUPFAM" id="SSF55785">
    <property type="entry name" value="PYP-like sensor domain (PAS domain)"/>
    <property type="match status" value="1"/>
</dbReference>
<feature type="domain" description="Protein kinase" evidence="16">
    <location>
        <begin position="654"/>
        <end position="914"/>
    </location>
</feature>
<dbReference type="GO" id="GO:0009881">
    <property type="term" value="F:photoreceptor activity"/>
    <property type="evidence" value="ECO:0007669"/>
    <property type="project" value="UniProtKB-KW"/>
</dbReference>
<dbReference type="NCBIfam" id="TIGR00229">
    <property type="entry name" value="sensory_box"/>
    <property type="match status" value="1"/>
</dbReference>
<name>A0A8T2QE19_CERRI</name>
<gene>
    <name evidence="18" type="ORF">KP509_35G003600</name>
</gene>
<dbReference type="SMART" id="SM00091">
    <property type="entry name" value="PAS"/>
    <property type="match status" value="1"/>
</dbReference>
<keyword evidence="10" id="KW-0157">Chromophore</keyword>
<dbReference type="Proteomes" id="UP000825935">
    <property type="component" value="Chromosome 35"/>
</dbReference>